<dbReference type="Pfam" id="PF00001">
    <property type="entry name" value="7tm_1"/>
    <property type="match status" value="1"/>
</dbReference>
<dbReference type="SUPFAM" id="SSF81321">
    <property type="entry name" value="Family A G protein-coupled receptor-like"/>
    <property type="match status" value="1"/>
</dbReference>
<comment type="subcellular location">
    <subcellularLocation>
        <location evidence="1">Membrane</location>
        <topology evidence="1">Multi-pass membrane protein</topology>
    </subcellularLocation>
</comment>
<feature type="compositionally biased region" description="Polar residues" evidence="10">
    <location>
        <begin position="297"/>
        <end position="309"/>
    </location>
</feature>
<comment type="similarity">
    <text evidence="2 9">Belongs to the G-protein coupled receptor 1 family.</text>
</comment>
<dbReference type="EMBL" id="VYZN01000025">
    <property type="protein sequence ID" value="KAE9535853.1"/>
    <property type="molecule type" value="Genomic_DNA"/>
</dbReference>
<keyword evidence="14" id="KW-1185">Reference proteome</keyword>
<evidence type="ECO:0000256" key="9">
    <source>
        <dbReference type="RuleBase" id="RU000688"/>
    </source>
</evidence>
<evidence type="ECO:0000256" key="8">
    <source>
        <dbReference type="ARBA" id="ARBA00023224"/>
    </source>
</evidence>
<dbReference type="AlphaFoldDB" id="A0A6G0TP61"/>
<evidence type="ECO:0000256" key="5">
    <source>
        <dbReference type="ARBA" id="ARBA00023040"/>
    </source>
</evidence>
<sequence length="399" mass="44850">YVSGLPNDLSVYWQQYPWPLGEVLCKFRALVSEMTSYTSVLTIVAFSMERYLAICHPLHSYAMSGLKRAVRIIAVVWMISFFAALPFAMFTTVDYVDYPPGSGDPLYESAFCAMLDKNVPTGVPVYELSSLLFFLVPMMIIIVLYVLIGLQIRQSSRHSLGKQMQGNVHGDTKQIQSKKSIVRMLAAVVIAFFLCWAPFHAQRLLYLYAKDSPYYFQANELLYTIAGCFYYFSSTVNPILYNLMSMKYRRAFRETLCGYSGDRRNRMSRELQSSFRETTVPLNTTISTAECSRKSVVNRSTRNLQQSDPPYSHHHYAAAPSSDDCSGGRPPATASDVLVMISPVNGNAQGYKTLLRVTVQGPDNKTTTTTEHGNCNSKLQGCNEAQTEHPHCAEMETCI</sequence>
<feature type="non-terminal residue" evidence="13">
    <location>
        <position position="1"/>
    </location>
</feature>
<keyword evidence="7 9" id="KW-0675">Receptor</keyword>
<organism evidence="13 14">
    <name type="scientific">Aphis glycines</name>
    <name type="common">Soybean aphid</name>
    <dbReference type="NCBI Taxonomy" id="307491"/>
    <lineage>
        <taxon>Eukaryota</taxon>
        <taxon>Metazoa</taxon>
        <taxon>Ecdysozoa</taxon>
        <taxon>Arthropoda</taxon>
        <taxon>Hexapoda</taxon>
        <taxon>Insecta</taxon>
        <taxon>Pterygota</taxon>
        <taxon>Neoptera</taxon>
        <taxon>Paraneoptera</taxon>
        <taxon>Hemiptera</taxon>
        <taxon>Sternorrhyncha</taxon>
        <taxon>Aphidomorpha</taxon>
        <taxon>Aphidoidea</taxon>
        <taxon>Aphididae</taxon>
        <taxon>Aphidini</taxon>
        <taxon>Aphis</taxon>
        <taxon>Aphis</taxon>
    </lineage>
</organism>
<dbReference type="OrthoDB" id="5962705at2759"/>
<evidence type="ECO:0000259" key="12">
    <source>
        <dbReference type="PROSITE" id="PS50262"/>
    </source>
</evidence>
<keyword evidence="8 9" id="KW-0807">Transducer</keyword>
<dbReference type="GO" id="GO:0008188">
    <property type="term" value="F:neuropeptide receptor activity"/>
    <property type="evidence" value="ECO:0007669"/>
    <property type="project" value="TreeGrafter"/>
</dbReference>
<evidence type="ECO:0000256" key="6">
    <source>
        <dbReference type="ARBA" id="ARBA00023136"/>
    </source>
</evidence>
<dbReference type="GO" id="GO:0005886">
    <property type="term" value="C:plasma membrane"/>
    <property type="evidence" value="ECO:0007669"/>
    <property type="project" value="TreeGrafter"/>
</dbReference>
<feature type="region of interest" description="Disordered" evidence="10">
    <location>
        <begin position="297"/>
        <end position="331"/>
    </location>
</feature>
<evidence type="ECO:0000256" key="1">
    <source>
        <dbReference type="ARBA" id="ARBA00004141"/>
    </source>
</evidence>
<feature type="transmembrane region" description="Helical" evidence="11">
    <location>
        <begin position="181"/>
        <end position="201"/>
    </location>
</feature>
<dbReference type="PRINTS" id="PR01157">
    <property type="entry name" value="P2YPURNOCPTR"/>
</dbReference>
<feature type="transmembrane region" description="Helical" evidence="11">
    <location>
        <begin position="131"/>
        <end position="152"/>
    </location>
</feature>
<name>A0A6G0TP61_APHGL</name>
<dbReference type="PROSITE" id="PS00237">
    <property type="entry name" value="G_PROTEIN_RECEP_F1_1"/>
    <property type="match status" value="1"/>
</dbReference>
<dbReference type="PROSITE" id="PS50262">
    <property type="entry name" value="G_PROTEIN_RECEP_F1_2"/>
    <property type="match status" value="1"/>
</dbReference>
<dbReference type="Proteomes" id="UP000475862">
    <property type="component" value="Unassembled WGS sequence"/>
</dbReference>
<evidence type="ECO:0000313" key="14">
    <source>
        <dbReference type="Proteomes" id="UP000475862"/>
    </source>
</evidence>
<dbReference type="PANTHER" id="PTHR24243">
    <property type="entry name" value="G-PROTEIN COUPLED RECEPTOR"/>
    <property type="match status" value="1"/>
</dbReference>
<keyword evidence="4 11" id="KW-1133">Transmembrane helix</keyword>
<proteinExistence type="inferred from homology"/>
<evidence type="ECO:0000256" key="4">
    <source>
        <dbReference type="ARBA" id="ARBA00022989"/>
    </source>
</evidence>
<keyword evidence="6 11" id="KW-0472">Membrane</keyword>
<evidence type="ECO:0000313" key="13">
    <source>
        <dbReference type="EMBL" id="KAE9535853.1"/>
    </source>
</evidence>
<feature type="domain" description="G-protein coupled receptors family 1 profile" evidence="12">
    <location>
        <begin position="1"/>
        <end position="241"/>
    </location>
</feature>
<feature type="transmembrane region" description="Helical" evidence="11">
    <location>
        <begin position="221"/>
        <end position="243"/>
    </location>
</feature>
<evidence type="ECO:0000256" key="2">
    <source>
        <dbReference type="ARBA" id="ARBA00010663"/>
    </source>
</evidence>
<comment type="caution">
    <text evidence="13">The sequence shown here is derived from an EMBL/GenBank/DDBJ whole genome shotgun (WGS) entry which is preliminary data.</text>
</comment>
<keyword evidence="3 9" id="KW-0812">Transmembrane</keyword>
<protein>
    <recommendedName>
        <fullName evidence="12">G-protein coupled receptors family 1 profile domain-containing protein</fullName>
    </recommendedName>
</protein>
<gene>
    <name evidence="13" type="ORF">AGLY_007754</name>
</gene>
<feature type="transmembrane region" description="Helical" evidence="11">
    <location>
        <begin position="27"/>
        <end position="48"/>
    </location>
</feature>
<keyword evidence="5 9" id="KW-0297">G-protein coupled receptor</keyword>
<reference evidence="13 14" key="1">
    <citation type="submission" date="2019-08" db="EMBL/GenBank/DDBJ databases">
        <title>The genome of the soybean aphid Biotype 1, its phylome, world population structure and adaptation to the North American continent.</title>
        <authorList>
            <person name="Giordano R."/>
            <person name="Donthu R.K."/>
            <person name="Hernandez A.G."/>
            <person name="Wright C.L."/>
            <person name="Zimin A.V."/>
        </authorList>
    </citation>
    <scope>NUCLEOTIDE SEQUENCE [LARGE SCALE GENOMIC DNA]</scope>
    <source>
        <tissue evidence="13">Whole aphids</tissue>
    </source>
</reference>
<evidence type="ECO:0000256" key="7">
    <source>
        <dbReference type="ARBA" id="ARBA00023170"/>
    </source>
</evidence>
<evidence type="ECO:0000256" key="11">
    <source>
        <dbReference type="SAM" id="Phobius"/>
    </source>
</evidence>
<evidence type="ECO:0000256" key="10">
    <source>
        <dbReference type="SAM" id="MobiDB-lite"/>
    </source>
</evidence>
<dbReference type="PANTHER" id="PTHR24243:SF107">
    <property type="entry name" value="NEUROPEPTIDES CAPA RECEPTOR"/>
    <property type="match status" value="1"/>
</dbReference>
<dbReference type="PRINTS" id="PR00237">
    <property type="entry name" value="GPCRRHODOPSN"/>
</dbReference>
<feature type="transmembrane region" description="Helical" evidence="11">
    <location>
        <begin position="69"/>
        <end position="90"/>
    </location>
</feature>
<dbReference type="Gene3D" id="1.20.1070.10">
    <property type="entry name" value="Rhodopsin 7-helix transmembrane proteins"/>
    <property type="match status" value="1"/>
</dbReference>
<accession>A0A6G0TP61</accession>
<evidence type="ECO:0000256" key="3">
    <source>
        <dbReference type="ARBA" id="ARBA00022692"/>
    </source>
</evidence>
<dbReference type="InterPro" id="IPR017452">
    <property type="entry name" value="GPCR_Rhodpsn_7TM"/>
</dbReference>
<dbReference type="InterPro" id="IPR000276">
    <property type="entry name" value="GPCR_Rhodpsn"/>
</dbReference>